<proteinExistence type="predicted"/>
<dbReference type="AlphaFoldDB" id="A0A8S1MQE6"/>
<organism evidence="2 3">
    <name type="scientific">Paramecium primaurelia</name>
    <dbReference type="NCBI Taxonomy" id="5886"/>
    <lineage>
        <taxon>Eukaryota</taxon>
        <taxon>Sar</taxon>
        <taxon>Alveolata</taxon>
        <taxon>Ciliophora</taxon>
        <taxon>Intramacronucleata</taxon>
        <taxon>Oligohymenophorea</taxon>
        <taxon>Peniculida</taxon>
        <taxon>Parameciidae</taxon>
        <taxon>Paramecium</taxon>
    </lineage>
</organism>
<evidence type="ECO:0000313" key="3">
    <source>
        <dbReference type="Proteomes" id="UP000688137"/>
    </source>
</evidence>
<comment type="caution">
    <text evidence="2">The sequence shown here is derived from an EMBL/GenBank/DDBJ whole genome shotgun (WGS) entry which is preliminary data.</text>
</comment>
<feature type="domain" description="G" evidence="1">
    <location>
        <begin position="7"/>
        <end position="106"/>
    </location>
</feature>
<protein>
    <recommendedName>
        <fullName evidence="1">G domain-containing protein</fullName>
    </recommendedName>
</protein>
<name>A0A8S1MQE6_PARPR</name>
<reference evidence="2" key="1">
    <citation type="submission" date="2021-01" db="EMBL/GenBank/DDBJ databases">
        <authorList>
            <consortium name="Genoscope - CEA"/>
            <person name="William W."/>
        </authorList>
    </citation>
    <scope>NUCLEOTIDE SEQUENCE</scope>
</reference>
<dbReference type="Pfam" id="PF01926">
    <property type="entry name" value="MMR_HSR1"/>
    <property type="match status" value="1"/>
</dbReference>
<dbReference type="OMA" id="NIRYLHH"/>
<evidence type="ECO:0000313" key="2">
    <source>
        <dbReference type="EMBL" id="CAD8077124.1"/>
    </source>
</evidence>
<accession>A0A8S1MQE6</accession>
<gene>
    <name evidence="2" type="ORF">PPRIM_AZ9-3.1.T0570226</name>
</gene>
<keyword evidence="3" id="KW-1185">Reference proteome</keyword>
<dbReference type="GO" id="GO:0005525">
    <property type="term" value="F:GTP binding"/>
    <property type="evidence" value="ECO:0007669"/>
    <property type="project" value="InterPro"/>
</dbReference>
<dbReference type="EMBL" id="CAJJDM010000058">
    <property type="protein sequence ID" value="CAD8077124.1"/>
    <property type="molecule type" value="Genomic_DNA"/>
</dbReference>
<dbReference type="CDD" id="cd00882">
    <property type="entry name" value="Ras_like_GTPase"/>
    <property type="match status" value="1"/>
</dbReference>
<dbReference type="Proteomes" id="UP000688137">
    <property type="component" value="Unassembled WGS sequence"/>
</dbReference>
<evidence type="ECO:0000259" key="1">
    <source>
        <dbReference type="Pfam" id="PF01926"/>
    </source>
</evidence>
<sequence>MKTLSVVQLGVIGSGKTAFFNLITSSNEPEISGGPSVTKQVVVGQATKGDFEIIDTPGFESESDKLLHAAGVVAALTIRDVNRILIFVKFERDDRMISSIRQVLSPIRRYKDIVTIVVTHFDYSRNQIEDQERIQKRIKSEFNLDSILFYSKIYSDQVDISLKISNIITQSEFKSIQLQDSEIFSQFDLLQLDDYNQTKLEKNQTAILRQFRKIARIYRQFIEQIDLNDPLVIDILHELTLDIKAVANQHVEEFERLHGEELNEFYDVQGVNIRYLHHIYLKKQIRLDLINVINLSQKTMTKSQIHFYNFIKLCPNCKQPWIKVVGCDGETKCGNRILPFEKDEIIGQASAPKKFEIKIIDNQLSVDIIQNIDDQYSTVNEEANSKFNQLYEYFKNDIHFQKYLGDNFDKQTFLNLMKEKLGKVMDDLYKRINNESKGKVIEQLKIYFYSLFKVENQDDNTNKSIGCGIKFNWSEQPPLSGPELNELLSQDLIDFFNRDQEKLLKDEAYFLEQSYKKLVKDAINEQKKNKKIIKQQFSYQNEINTQTFKNIQPFVASANKEYQNFTNISQ</sequence>
<dbReference type="InterPro" id="IPR006073">
    <property type="entry name" value="GTP-bd"/>
</dbReference>